<reference evidence="2" key="1">
    <citation type="submission" date="2011-07" db="EMBL/GenBank/DDBJ databases">
        <authorList>
            <consortium name="Caenorhabditis brenneri Sequencing and Analysis Consortium"/>
            <person name="Wilson R.K."/>
        </authorList>
    </citation>
    <scope>NUCLEOTIDE SEQUENCE [LARGE SCALE GENOMIC DNA]</scope>
    <source>
        <strain evidence="2">PB2801</strain>
    </source>
</reference>
<keyword evidence="2" id="KW-1185">Reference proteome</keyword>
<protein>
    <submittedName>
        <fullName evidence="1">Uncharacterized protein</fullName>
    </submittedName>
</protein>
<evidence type="ECO:0000313" key="1">
    <source>
        <dbReference type="EMBL" id="EGT32509.1"/>
    </source>
</evidence>
<dbReference type="HOGENOM" id="CLU_1171504_0_0_1"/>
<dbReference type="EMBL" id="GL379797">
    <property type="protein sequence ID" value="EGT32509.1"/>
    <property type="molecule type" value="Genomic_DNA"/>
</dbReference>
<sequence>MGGEPMFKLTSFLYLFCNYFFCNYRSLQDINIMSQCIRRARAAHQLELEIIDATRNQGLISQREAANRLRDLGQAFNEFIQLNNFHVPCRQTCLFNIPAVRPTPQIYDDMINEIINCVGQKYMGYFIANNESKQIIVEDGLLEPTIDQITSLVNMHLDGRTKFKRNKTITIDGFLFDSVTIRDMFLKGVNGNVECSSMVTGRSVVFVYTFPPLDGHEETAIKNLIQNLAENEQQMID</sequence>
<dbReference type="AlphaFoldDB" id="G0MJD3"/>
<gene>
    <name evidence="1" type="ORF">CAEBREN_06670</name>
</gene>
<accession>G0MJD3</accession>
<name>G0MJD3_CAEBE</name>
<dbReference type="Proteomes" id="UP000008068">
    <property type="component" value="Unassembled WGS sequence"/>
</dbReference>
<proteinExistence type="predicted"/>
<organism evidence="2">
    <name type="scientific">Caenorhabditis brenneri</name>
    <name type="common">Nematode worm</name>
    <dbReference type="NCBI Taxonomy" id="135651"/>
    <lineage>
        <taxon>Eukaryota</taxon>
        <taxon>Metazoa</taxon>
        <taxon>Ecdysozoa</taxon>
        <taxon>Nematoda</taxon>
        <taxon>Chromadorea</taxon>
        <taxon>Rhabditida</taxon>
        <taxon>Rhabditina</taxon>
        <taxon>Rhabditomorpha</taxon>
        <taxon>Rhabditoidea</taxon>
        <taxon>Rhabditidae</taxon>
        <taxon>Peloderinae</taxon>
        <taxon>Caenorhabditis</taxon>
    </lineage>
</organism>
<evidence type="ECO:0000313" key="2">
    <source>
        <dbReference type="Proteomes" id="UP000008068"/>
    </source>
</evidence>
<dbReference type="InParanoid" id="G0MJD3"/>